<evidence type="ECO:0008006" key="4">
    <source>
        <dbReference type="Google" id="ProtNLM"/>
    </source>
</evidence>
<dbReference type="PANTHER" id="PTHR46401:SF2">
    <property type="entry name" value="GLYCOSYLTRANSFERASE WBBK-RELATED"/>
    <property type="match status" value="1"/>
</dbReference>
<evidence type="ECO:0000313" key="2">
    <source>
        <dbReference type="EMBL" id="OUR98684.1"/>
    </source>
</evidence>
<dbReference type="GO" id="GO:0009103">
    <property type="term" value="P:lipopolysaccharide biosynthetic process"/>
    <property type="evidence" value="ECO:0007669"/>
    <property type="project" value="TreeGrafter"/>
</dbReference>
<proteinExistence type="predicted"/>
<keyword evidence="1" id="KW-0808">Transferase</keyword>
<dbReference type="PANTHER" id="PTHR46401">
    <property type="entry name" value="GLYCOSYLTRANSFERASE WBBK-RELATED"/>
    <property type="match status" value="1"/>
</dbReference>
<accession>A0A1Y5FER5</accession>
<name>A0A1Y5FER5_9BACT</name>
<comment type="caution">
    <text evidence="2">The sequence shown here is derived from an EMBL/GenBank/DDBJ whole genome shotgun (WGS) entry which is preliminary data.</text>
</comment>
<dbReference type="SUPFAM" id="SSF53756">
    <property type="entry name" value="UDP-Glycosyltransferase/glycogen phosphorylase"/>
    <property type="match status" value="1"/>
</dbReference>
<organism evidence="2 3">
    <name type="scientific">Halobacteriovorax marinus</name>
    <dbReference type="NCBI Taxonomy" id="97084"/>
    <lineage>
        <taxon>Bacteria</taxon>
        <taxon>Pseudomonadati</taxon>
        <taxon>Bdellovibrionota</taxon>
        <taxon>Bacteriovoracia</taxon>
        <taxon>Bacteriovoracales</taxon>
        <taxon>Halobacteriovoraceae</taxon>
        <taxon>Halobacteriovorax</taxon>
    </lineage>
</organism>
<protein>
    <recommendedName>
        <fullName evidence="4">Glycosyltransferase</fullName>
    </recommendedName>
</protein>
<reference evidence="3" key="1">
    <citation type="journal article" date="2017" name="Proc. Natl. Acad. Sci. U.S.A.">
        <title>Simulation of Deepwater Horizon oil plume reveals substrate specialization within a complex community of hydrocarbon-degraders.</title>
        <authorList>
            <person name="Hu P."/>
            <person name="Dubinsky E.A."/>
            <person name="Probst A.J."/>
            <person name="Wang J."/>
            <person name="Sieber C.M.K."/>
            <person name="Tom L.M."/>
            <person name="Gardinali P."/>
            <person name="Banfield J.F."/>
            <person name="Atlas R.M."/>
            <person name="Andersen G.L."/>
        </authorList>
    </citation>
    <scope>NUCLEOTIDE SEQUENCE [LARGE SCALE GENOMIC DNA]</scope>
</reference>
<dbReference type="Proteomes" id="UP000196531">
    <property type="component" value="Unassembled WGS sequence"/>
</dbReference>
<evidence type="ECO:0000256" key="1">
    <source>
        <dbReference type="ARBA" id="ARBA00022679"/>
    </source>
</evidence>
<dbReference type="EMBL" id="MAAO01000004">
    <property type="protein sequence ID" value="OUR98684.1"/>
    <property type="molecule type" value="Genomic_DNA"/>
</dbReference>
<gene>
    <name evidence="2" type="ORF">A9Q84_04530</name>
</gene>
<dbReference type="AlphaFoldDB" id="A0A1Y5FER5"/>
<sequence length="410" mass="47045">MNLLYLTPQLPFPANSGGKIKSFKMIQYLSEHYDLSLGCLIKEDQSLHITKFLNEVNVKKIYSEIVDKPRSLKNYLLSYFSQKPLSVYRNFSASFEQEISKIIYDYDVVFVDHFLMFQYIPEDYKGRVLLHQHNAEYVMWSRYAELQQNIFLKVALKLESSRIRKYEKLICDEATMVLASPNDIVELEKLSPEAKFHETFHLGDDKLLQFYHPGFELENANLTYIGSLDWKANEDGLRWFIENVWEGVLFQNPSAKLNIIGKGASSDFNEFCNRFNNIEILGYVESLEEALMNSKVLIAPLRFGSGMKVKTINSLYTGIPLVTTSVGAEGIDIENGVHACIEDSVKGQIDSINKLIAERNSWELIGGEARELAKIKYTWKKNLNNLKEVIDGGSQICEHQIQGVREKYAA</sequence>
<dbReference type="GO" id="GO:0016757">
    <property type="term" value="F:glycosyltransferase activity"/>
    <property type="evidence" value="ECO:0007669"/>
    <property type="project" value="TreeGrafter"/>
</dbReference>
<evidence type="ECO:0000313" key="3">
    <source>
        <dbReference type="Proteomes" id="UP000196531"/>
    </source>
</evidence>
<dbReference type="Gene3D" id="3.40.50.2000">
    <property type="entry name" value="Glycogen Phosphorylase B"/>
    <property type="match status" value="1"/>
</dbReference>
<dbReference type="Pfam" id="PF13692">
    <property type="entry name" value="Glyco_trans_1_4"/>
    <property type="match status" value="1"/>
</dbReference>